<evidence type="ECO:0000256" key="1">
    <source>
        <dbReference type="ARBA" id="ARBA00004571"/>
    </source>
</evidence>
<evidence type="ECO:0000313" key="14">
    <source>
        <dbReference type="EMBL" id="MFD1787169.1"/>
    </source>
</evidence>
<comment type="subcellular location">
    <subcellularLocation>
        <location evidence="1 8">Cell outer membrane</location>
        <topology evidence="1 8">Multi-pass membrane protein</topology>
    </subcellularLocation>
</comment>
<evidence type="ECO:0000256" key="11">
    <source>
        <dbReference type="SAM" id="SignalP"/>
    </source>
</evidence>
<dbReference type="SUPFAM" id="SSF56935">
    <property type="entry name" value="Porins"/>
    <property type="match status" value="1"/>
</dbReference>
<dbReference type="Gene3D" id="2.170.130.10">
    <property type="entry name" value="TonB-dependent receptor, plug domain"/>
    <property type="match status" value="1"/>
</dbReference>
<evidence type="ECO:0000256" key="6">
    <source>
        <dbReference type="ARBA" id="ARBA00023136"/>
    </source>
</evidence>
<dbReference type="InterPro" id="IPR037066">
    <property type="entry name" value="Plug_dom_sf"/>
</dbReference>
<dbReference type="PANTHER" id="PTHR47234:SF2">
    <property type="entry name" value="TONB-DEPENDENT RECEPTOR"/>
    <property type="match status" value="1"/>
</dbReference>
<keyword evidence="6 8" id="KW-0472">Membrane</keyword>
<keyword evidence="14" id="KW-0675">Receptor</keyword>
<keyword evidence="11" id="KW-0732">Signal</keyword>
<evidence type="ECO:0000259" key="13">
    <source>
        <dbReference type="Pfam" id="PF07715"/>
    </source>
</evidence>
<dbReference type="Proteomes" id="UP001597283">
    <property type="component" value="Unassembled WGS sequence"/>
</dbReference>
<dbReference type="InterPro" id="IPR012910">
    <property type="entry name" value="Plug_dom"/>
</dbReference>
<keyword evidence="5 9" id="KW-0798">TonB box</keyword>
<organism evidence="14 15">
    <name type="scientific">Sphingomonas floccifaciens</name>
    <dbReference type="NCBI Taxonomy" id="1844115"/>
    <lineage>
        <taxon>Bacteria</taxon>
        <taxon>Pseudomonadati</taxon>
        <taxon>Pseudomonadota</taxon>
        <taxon>Alphaproteobacteria</taxon>
        <taxon>Sphingomonadales</taxon>
        <taxon>Sphingomonadaceae</taxon>
        <taxon>Sphingomonas</taxon>
    </lineage>
</organism>
<keyword evidence="7 8" id="KW-0998">Cell outer membrane</keyword>
<dbReference type="PROSITE" id="PS52016">
    <property type="entry name" value="TONB_DEPENDENT_REC_3"/>
    <property type="match status" value="1"/>
</dbReference>
<feature type="signal peptide" evidence="11">
    <location>
        <begin position="1"/>
        <end position="25"/>
    </location>
</feature>
<evidence type="ECO:0000256" key="7">
    <source>
        <dbReference type="ARBA" id="ARBA00023237"/>
    </source>
</evidence>
<name>A0ABW4NC94_9SPHN</name>
<dbReference type="InterPro" id="IPR036942">
    <property type="entry name" value="Beta-barrel_TonB_sf"/>
</dbReference>
<dbReference type="RefSeq" id="WP_380939534.1">
    <property type="nucleotide sequence ID" value="NZ_JBHUFC010000002.1"/>
</dbReference>
<accession>A0ABW4NC94</accession>
<feature type="region of interest" description="Disordered" evidence="10">
    <location>
        <begin position="26"/>
        <end position="52"/>
    </location>
</feature>
<feature type="chain" id="PRO_5046715398" evidence="11">
    <location>
        <begin position="26"/>
        <end position="1034"/>
    </location>
</feature>
<evidence type="ECO:0000256" key="8">
    <source>
        <dbReference type="PROSITE-ProRule" id="PRU01360"/>
    </source>
</evidence>
<proteinExistence type="inferred from homology"/>
<evidence type="ECO:0000256" key="10">
    <source>
        <dbReference type="SAM" id="MobiDB-lite"/>
    </source>
</evidence>
<keyword evidence="15" id="KW-1185">Reference proteome</keyword>
<keyword evidence="2 8" id="KW-0813">Transport</keyword>
<evidence type="ECO:0000259" key="12">
    <source>
        <dbReference type="Pfam" id="PF00593"/>
    </source>
</evidence>
<keyword evidence="3 8" id="KW-1134">Transmembrane beta strand</keyword>
<reference evidence="15" key="1">
    <citation type="journal article" date="2019" name="Int. J. Syst. Evol. Microbiol.">
        <title>The Global Catalogue of Microorganisms (GCM) 10K type strain sequencing project: providing services to taxonomists for standard genome sequencing and annotation.</title>
        <authorList>
            <consortium name="The Broad Institute Genomics Platform"/>
            <consortium name="The Broad Institute Genome Sequencing Center for Infectious Disease"/>
            <person name="Wu L."/>
            <person name="Ma J."/>
        </authorList>
    </citation>
    <scope>NUCLEOTIDE SEQUENCE [LARGE SCALE GENOMIC DNA]</scope>
    <source>
        <strain evidence="15">Q85</strain>
    </source>
</reference>
<protein>
    <submittedName>
        <fullName evidence="14">TonB-dependent receptor domain-containing protein</fullName>
    </submittedName>
</protein>
<comment type="similarity">
    <text evidence="8 9">Belongs to the TonB-dependent receptor family.</text>
</comment>
<dbReference type="Gene3D" id="2.40.170.20">
    <property type="entry name" value="TonB-dependent receptor, beta-barrel domain"/>
    <property type="match status" value="1"/>
</dbReference>
<keyword evidence="4 8" id="KW-0812">Transmembrane</keyword>
<evidence type="ECO:0000256" key="4">
    <source>
        <dbReference type="ARBA" id="ARBA00022692"/>
    </source>
</evidence>
<sequence length="1034" mass="110478">MTKTTAALRAGSALLALVTAGIASAQTTPPQTAPENVPGIAASQDEDSPAQTEQDIVVVGTQIRGASTTAALPVTVVDANQIEATGALSGDELFRAIPQAGDVTFNEANNPQTSNAARGDVNSINLRNLGVGNTLVLLNGRRLVQHPTSQAGDGNVPVLGFNSNALPVAGIERLEILRDGAAAIYGADAVAGVVNTVTKGNVNGGQVDLRYGGAEGTHRREFQATGLLGTDFASGQGNVSVYADYTRRTAQLAEDQYYTATDNLLPYFANDPRFAGNLTADGRATQSPWANLAVVNGPGTIRRNPGNTALTSSAGAFHTQSILNPGCAVTLNAETCLGSGTRATASTLRSERFDTRPGTTVAPSIHRFNSFLSAHYDVSDSLTLYTEIGYYRAGTTRIQPPTINLNAIVVPASNYWNPFGPVTFANGTANPNRVSGLTNVPAAGLPVRLSTYRFVDAGYQRVNVDNWQSRFLGGARGKIGSFDFDTAILYSEAQATDVSNAINMTKLQQALSLSTPDAYNPFSGGCSASPSLGDCTPSSQATIDSFTFDLARRSKTTLALADFKMSRADLLALPGGNLGVAFGIEGRRETQADIRDDNLNGTIHFVDSVTGERNLSNVAAVSPTPTTRGQRTVFSAFAELAVPVISPEMNIPLVQRVDLQIAGRYEHYSDFGSVAKPKIAAAWDLTNGFRIRGSWSQGFRAPNLEQTNTVQYSRLGSNTDFYRCEADLRARRIANFGACGRNVSYSIFIAGNPDLKPEESTNWSAGVVLQPDFGNPKLGKLTITADYWSIRQEGIVGQFGPQNALVLDYLLRQQGSSNPNVIRAAVTADDTPLFTGTGLAAAGVVTQINDQFTNLQPQTVEGLDLGLLYNVRTDIGKFDWSVNAAHLIKFSRDTPPGVTELFDARAAGTINAATPLTDATDLIEQRGRPKWRLTSSLTWSLKRFQVGGFVNYVADVDDTGFLDVNGQPYVVKGQATVNLYAQYRFKGGVLDDTRFRIGARNLFDVQPPITADGYLGSLYSPYGRYLYATISKRF</sequence>
<comment type="caution">
    <text evidence="14">The sequence shown here is derived from an EMBL/GenBank/DDBJ whole genome shotgun (WGS) entry which is preliminary data.</text>
</comment>
<dbReference type="EMBL" id="JBHUFC010000002">
    <property type="protein sequence ID" value="MFD1787169.1"/>
    <property type="molecule type" value="Genomic_DNA"/>
</dbReference>
<evidence type="ECO:0000313" key="15">
    <source>
        <dbReference type="Proteomes" id="UP001597283"/>
    </source>
</evidence>
<feature type="domain" description="TonB-dependent receptor plug" evidence="13">
    <location>
        <begin position="71"/>
        <end position="193"/>
    </location>
</feature>
<dbReference type="Pfam" id="PF00593">
    <property type="entry name" value="TonB_dep_Rec_b-barrel"/>
    <property type="match status" value="1"/>
</dbReference>
<dbReference type="PANTHER" id="PTHR47234">
    <property type="match status" value="1"/>
</dbReference>
<feature type="domain" description="TonB-dependent receptor-like beta-barrel" evidence="12">
    <location>
        <begin position="459"/>
        <end position="1002"/>
    </location>
</feature>
<evidence type="ECO:0000256" key="3">
    <source>
        <dbReference type="ARBA" id="ARBA00022452"/>
    </source>
</evidence>
<evidence type="ECO:0000256" key="5">
    <source>
        <dbReference type="ARBA" id="ARBA00023077"/>
    </source>
</evidence>
<dbReference type="InterPro" id="IPR039426">
    <property type="entry name" value="TonB-dep_rcpt-like"/>
</dbReference>
<evidence type="ECO:0000256" key="2">
    <source>
        <dbReference type="ARBA" id="ARBA00022448"/>
    </source>
</evidence>
<dbReference type="Pfam" id="PF07715">
    <property type="entry name" value="Plug"/>
    <property type="match status" value="1"/>
</dbReference>
<dbReference type="InterPro" id="IPR000531">
    <property type="entry name" value="Beta-barrel_TonB"/>
</dbReference>
<evidence type="ECO:0000256" key="9">
    <source>
        <dbReference type="RuleBase" id="RU003357"/>
    </source>
</evidence>
<gene>
    <name evidence="14" type="ORF">ACFSC3_06265</name>
</gene>